<keyword evidence="6" id="KW-0378">Hydrolase</keyword>
<dbReference type="InterPro" id="IPR001098">
    <property type="entry name" value="DNA-dir_DNA_pol_A_palm_dom"/>
</dbReference>
<evidence type="ECO:0000256" key="4">
    <source>
        <dbReference type="SAM" id="MobiDB-lite"/>
    </source>
</evidence>
<keyword evidence="6" id="KW-0540">Nuclease</keyword>
<feature type="region of interest" description="Disordered" evidence="4">
    <location>
        <begin position="431"/>
        <end position="456"/>
    </location>
</feature>
<name>A0ABP5NQJ7_9MICC</name>
<reference evidence="7" key="1">
    <citation type="journal article" date="2019" name="Int. J. Syst. Evol. Microbiol.">
        <title>The Global Catalogue of Microorganisms (GCM) 10K type strain sequencing project: providing services to taxonomists for standard genome sequencing and annotation.</title>
        <authorList>
            <consortium name="The Broad Institute Genomics Platform"/>
            <consortium name="The Broad Institute Genome Sequencing Center for Infectious Disease"/>
            <person name="Wu L."/>
            <person name="Ma J."/>
        </authorList>
    </citation>
    <scope>NUCLEOTIDE SEQUENCE [LARGE SCALE GENOMIC DNA]</scope>
    <source>
        <strain evidence="7">JCM 16034</strain>
    </source>
</reference>
<dbReference type="Proteomes" id="UP001500432">
    <property type="component" value="Unassembled WGS sequence"/>
</dbReference>
<evidence type="ECO:0000256" key="3">
    <source>
        <dbReference type="ARBA" id="ARBA00049244"/>
    </source>
</evidence>
<dbReference type="SMART" id="SM00482">
    <property type="entry name" value="POLAc"/>
    <property type="match status" value="1"/>
</dbReference>
<dbReference type="PANTHER" id="PTHR10133:SF27">
    <property type="entry name" value="DNA POLYMERASE NU"/>
    <property type="match status" value="1"/>
</dbReference>
<evidence type="ECO:0000256" key="2">
    <source>
        <dbReference type="ARBA" id="ARBA00022705"/>
    </source>
</evidence>
<dbReference type="Gene3D" id="1.10.150.20">
    <property type="entry name" value="5' to 3' exonuclease, C-terminal subdomain"/>
    <property type="match status" value="1"/>
</dbReference>
<keyword evidence="7" id="KW-1185">Reference proteome</keyword>
<organism evidence="6 7">
    <name type="scientific">Sinomonas flava</name>
    <dbReference type="NCBI Taxonomy" id="496857"/>
    <lineage>
        <taxon>Bacteria</taxon>
        <taxon>Bacillati</taxon>
        <taxon>Actinomycetota</taxon>
        <taxon>Actinomycetes</taxon>
        <taxon>Micrococcales</taxon>
        <taxon>Micrococcaceae</taxon>
        <taxon>Sinomonas</taxon>
    </lineage>
</organism>
<dbReference type="SUPFAM" id="SSF56672">
    <property type="entry name" value="DNA/RNA polymerases"/>
    <property type="match status" value="1"/>
</dbReference>
<dbReference type="NCBIfam" id="NF011538">
    <property type="entry name" value="PRK14975.1-1"/>
    <property type="match status" value="1"/>
</dbReference>
<sequence length="564" mass="60695">MYELVATTPDGGVALQRLDRAGRPVAGPDVVPRSRFPAEAARIEAQDGPRWVWLRTGDWYPRLLHAGVPLGRCHDLSLCAAILRHSSYVAEGQYTPGAGVAGSPHGAGDGIPHRLPSGAAPYQDALFDEVPIENRPAGGFGTELLAEELHSQLSAVAGSPHRPRLALLLAAESAGALAAAEMRHAGVPWDATVHDAILRDRLGPRPVGTARPALLEQKARELRSLLNAPALNPDSPQELMRALRREGIEAQTTRAWELRRYTHPAILPLLEYKKMARLLSAHGWAWLDTWVSDGRFRPDYTVGGVVTGRWSSRGGGAMQIPAEVRPAAKARPGHRLIVADASQLEPRILAALAGDSAMAEAARDRDLYAGIAAAGFGGDRSQAKVALLGAIYGATTGESGRLMPKLARLYPRAVGFVEKAARDGERGLTVTTHLGRSTPPPSARWTASQRTGSAEEQRRADALARERGRFTRNFVIQGTAAEWAECWMAELRGRLRGLRERGLHAELTYFLHDEVMVHAEEAAAEACAQAVRDAARAAGRLLFPGAPVEFPLSVAVVGSYDQAK</sequence>
<protein>
    <recommendedName>
        <fullName evidence="1">DNA-directed DNA polymerase</fullName>
        <ecNumber evidence="1">2.7.7.7</ecNumber>
    </recommendedName>
</protein>
<gene>
    <name evidence="6" type="ORF">GCM10009849_27850</name>
</gene>
<dbReference type="InterPro" id="IPR002298">
    <property type="entry name" value="DNA_polymerase_A"/>
</dbReference>
<comment type="caution">
    <text evidence="6">The sequence shown here is derived from an EMBL/GenBank/DDBJ whole genome shotgun (WGS) entry which is preliminary data.</text>
</comment>
<evidence type="ECO:0000313" key="7">
    <source>
        <dbReference type="Proteomes" id="UP001500432"/>
    </source>
</evidence>
<dbReference type="PANTHER" id="PTHR10133">
    <property type="entry name" value="DNA POLYMERASE I"/>
    <property type="match status" value="1"/>
</dbReference>
<dbReference type="Gene3D" id="3.30.70.370">
    <property type="match status" value="1"/>
</dbReference>
<evidence type="ECO:0000313" key="6">
    <source>
        <dbReference type="EMBL" id="GAA2201840.1"/>
    </source>
</evidence>
<evidence type="ECO:0000256" key="1">
    <source>
        <dbReference type="ARBA" id="ARBA00012417"/>
    </source>
</evidence>
<evidence type="ECO:0000259" key="5">
    <source>
        <dbReference type="SMART" id="SM00482"/>
    </source>
</evidence>
<dbReference type="GO" id="GO:0004527">
    <property type="term" value="F:exonuclease activity"/>
    <property type="evidence" value="ECO:0007669"/>
    <property type="project" value="UniProtKB-KW"/>
</dbReference>
<feature type="domain" description="DNA-directed DNA polymerase family A palm" evidence="5">
    <location>
        <begin position="323"/>
        <end position="523"/>
    </location>
</feature>
<dbReference type="EC" id="2.7.7.7" evidence="1"/>
<keyword evidence="2" id="KW-0235">DNA replication</keyword>
<keyword evidence="6" id="KW-0269">Exonuclease</keyword>
<dbReference type="InterPro" id="IPR043502">
    <property type="entry name" value="DNA/RNA_pol_sf"/>
</dbReference>
<dbReference type="CDD" id="cd06444">
    <property type="entry name" value="DNA_pol_A"/>
    <property type="match status" value="1"/>
</dbReference>
<accession>A0ABP5NQJ7</accession>
<proteinExistence type="predicted"/>
<comment type="catalytic activity">
    <reaction evidence="3">
        <text>DNA(n) + a 2'-deoxyribonucleoside 5'-triphosphate = DNA(n+1) + diphosphate</text>
        <dbReference type="Rhea" id="RHEA:22508"/>
        <dbReference type="Rhea" id="RHEA-COMP:17339"/>
        <dbReference type="Rhea" id="RHEA-COMP:17340"/>
        <dbReference type="ChEBI" id="CHEBI:33019"/>
        <dbReference type="ChEBI" id="CHEBI:61560"/>
        <dbReference type="ChEBI" id="CHEBI:173112"/>
        <dbReference type="EC" id="2.7.7.7"/>
    </reaction>
</comment>
<dbReference type="Pfam" id="PF00476">
    <property type="entry name" value="DNA_pol_A"/>
    <property type="match status" value="1"/>
</dbReference>
<dbReference type="EMBL" id="BAAAQW010000008">
    <property type="protein sequence ID" value="GAA2201840.1"/>
    <property type="molecule type" value="Genomic_DNA"/>
</dbReference>